<evidence type="ECO:0000256" key="1">
    <source>
        <dbReference type="ARBA" id="ARBA00004496"/>
    </source>
</evidence>
<feature type="domain" description="4Fe-4S Wbl-type" evidence="13">
    <location>
        <begin position="5"/>
        <end position="68"/>
    </location>
</feature>
<dbReference type="PANTHER" id="PTHR38839">
    <property type="entry name" value="TRANSCRIPTIONAL REGULATOR WHID-RELATED"/>
    <property type="match status" value="1"/>
</dbReference>
<dbReference type="Pfam" id="PF02467">
    <property type="entry name" value="Whib"/>
    <property type="match status" value="1"/>
</dbReference>
<keyword evidence="9 11" id="KW-1015">Disulfide bond</keyword>
<name>A0A1X0A0Z9_9MYCO</name>
<keyword evidence="7 11" id="KW-0805">Transcription regulation</keyword>
<evidence type="ECO:0000256" key="11">
    <source>
        <dbReference type="HAMAP-Rule" id="MF_01479"/>
    </source>
</evidence>
<dbReference type="GO" id="GO:0035731">
    <property type="term" value="F:dinitrosyl-iron complex binding"/>
    <property type="evidence" value="ECO:0007669"/>
    <property type="project" value="UniProtKB-UniRule"/>
</dbReference>
<keyword evidence="5 11" id="KW-0408">Iron</keyword>
<dbReference type="Proteomes" id="UP000192448">
    <property type="component" value="Unassembled WGS sequence"/>
</dbReference>
<gene>
    <name evidence="11" type="primary">whiB</name>
    <name evidence="14" type="ORF">BST13_35330</name>
</gene>
<dbReference type="GO" id="GO:0045454">
    <property type="term" value="P:cell redox homeostasis"/>
    <property type="evidence" value="ECO:0007669"/>
    <property type="project" value="TreeGrafter"/>
</dbReference>
<evidence type="ECO:0000256" key="8">
    <source>
        <dbReference type="ARBA" id="ARBA00023125"/>
    </source>
</evidence>
<sequence>MERAACRNKDPELFFTEKSGNGGRADAARAVAICQQQCPVILQCRQHAKATGERHGVWGGQLIDDGKPLPDVLCGTESGYNRHRRLKEPVCIACRKASNKAREKRSERRAAREAALT</sequence>
<feature type="compositionally biased region" description="Basic and acidic residues" evidence="12">
    <location>
        <begin position="100"/>
        <end position="117"/>
    </location>
</feature>
<reference evidence="14 15" key="1">
    <citation type="submission" date="2017-02" db="EMBL/GenBank/DDBJ databases">
        <title>The new phylogeny of genus Mycobacterium.</title>
        <authorList>
            <person name="Tortoli E."/>
            <person name="Trovato A."/>
            <person name="Cirillo D.M."/>
        </authorList>
    </citation>
    <scope>NUCLEOTIDE SEQUENCE [LARGE SCALE GENOMIC DNA]</scope>
    <source>
        <strain evidence="14 15">RW6</strain>
    </source>
</reference>
<dbReference type="InterPro" id="IPR003482">
    <property type="entry name" value="Whib"/>
</dbReference>
<comment type="PTM">
    <text evidence="11">Upon Fe-S cluster removal intramolecular disulfide bonds are formed.</text>
</comment>
<dbReference type="GO" id="GO:0005737">
    <property type="term" value="C:cytoplasm"/>
    <property type="evidence" value="ECO:0007669"/>
    <property type="project" value="UniProtKB-SubCell"/>
</dbReference>
<evidence type="ECO:0000256" key="3">
    <source>
        <dbReference type="ARBA" id="ARBA00022485"/>
    </source>
</evidence>
<keyword evidence="4 11" id="KW-0479">Metal-binding</keyword>
<keyword evidence="6 11" id="KW-0411">Iron-sulfur</keyword>
<dbReference type="GO" id="GO:0051539">
    <property type="term" value="F:4 iron, 4 sulfur cluster binding"/>
    <property type="evidence" value="ECO:0007669"/>
    <property type="project" value="UniProtKB-UniRule"/>
</dbReference>
<dbReference type="GO" id="GO:0046872">
    <property type="term" value="F:metal ion binding"/>
    <property type="evidence" value="ECO:0007669"/>
    <property type="project" value="UniProtKB-KW"/>
</dbReference>
<feature type="binding site" evidence="11">
    <location>
        <position position="6"/>
    </location>
    <ligand>
        <name>[4Fe-4S] cluster</name>
        <dbReference type="ChEBI" id="CHEBI:49883"/>
    </ligand>
</feature>
<evidence type="ECO:0000313" key="14">
    <source>
        <dbReference type="EMBL" id="ORA23426.1"/>
    </source>
</evidence>
<comment type="caution">
    <text evidence="14">The sequence shown here is derived from an EMBL/GenBank/DDBJ whole genome shotgun (WGS) entry which is preliminary data.</text>
</comment>
<keyword evidence="3 11" id="KW-0004">4Fe-4S</keyword>
<keyword evidence="8 11" id="KW-0238">DNA-binding</keyword>
<evidence type="ECO:0000256" key="10">
    <source>
        <dbReference type="ARBA" id="ARBA00023163"/>
    </source>
</evidence>
<feature type="binding site" evidence="11">
    <location>
        <position position="38"/>
    </location>
    <ligand>
        <name>[4Fe-4S] cluster</name>
        <dbReference type="ChEBI" id="CHEBI:49883"/>
    </ligand>
</feature>
<evidence type="ECO:0000313" key="15">
    <source>
        <dbReference type="Proteomes" id="UP000192448"/>
    </source>
</evidence>
<keyword evidence="15" id="KW-1185">Reference proteome</keyword>
<comment type="similarity">
    <text evidence="2 11">Belongs to the WhiB family.</text>
</comment>
<proteinExistence type="inferred from homology"/>
<dbReference type="AlphaFoldDB" id="A0A1X0A0Z9"/>
<evidence type="ECO:0000259" key="13">
    <source>
        <dbReference type="PROSITE" id="PS51674"/>
    </source>
</evidence>
<evidence type="ECO:0000256" key="9">
    <source>
        <dbReference type="ARBA" id="ARBA00023157"/>
    </source>
</evidence>
<comment type="PTM">
    <text evidence="11">The Fe-S cluster can be nitrosylated by nitric oxide (NO).</text>
</comment>
<dbReference type="HAMAP" id="MF_01479">
    <property type="entry name" value="WhiB"/>
    <property type="match status" value="1"/>
</dbReference>
<dbReference type="EMBL" id="MVHF01000062">
    <property type="protein sequence ID" value="ORA23426.1"/>
    <property type="molecule type" value="Genomic_DNA"/>
</dbReference>
<dbReference type="GO" id="GO:0003677">
    <property type="term" value="F:DNA binding"/>
    <property type="evidence" value="ECO:0007669"/>
    <property type="project" value="UniProtKB-UniRule"/>
</dbReference>
<evidence type="ECO:0000256" key="5">
    <source>
        <dbReference type="ARBA" id="ARBA00023004"/>
    </source>
</evidence>
<comment type="function">
    <text evidence="11">Acts as a transcriptional regulator. Probably redox-responsive. The apo- but not holo-form probably binds DNA.</text>
</comment>
<evidence type="ECO:0000256" key="6">
    <source>
        <dbReference type="ARBA" id="ARBA00023014"/>
    </source>
</evidence>
<evidence type="ECO:0000256" key="12">
    <source>
        <dbReference type="SAM" id="MobiDB-lite"/>
    </source>
</evidence>
<protein>
    <recommendedName>
        <fullName evidence="11">Transcriptional regulator WhiB</fullName>
    </recommendedName>
</protein>
<comment type="subcellular location">
    <subcellularLocation>
        <location evidence="1 11">Cytoplasm</location>
    </subcellularLocation>
</comment>
<feature type="binding site" evidence="11">
    <location>
        <position position="44"/>
    </location>
    <ligand>
        <name>[4Fe-4S] cluster</name>
        <dbReference type="ChEBI" id="CHEBI:49883"/>
    </ligand>
</feature>
<dbReference type="PROSITE" id="PS51674">
    <property type="entry name" value="4FE4S_WBL"/>
    <property type="match status" value="1"/>
</dbReference>
<keyword evidence="10 11" id="KW-0804">Transcription</keyword>
<dbReference type="GO" id="GO:0045892">
    <property type="term" value="P:negative regulation of DNA-templated transcription"/>
    <property type="evidence" value="ECO:0007669"/>
    <property type="project" value="TreeGrafter"/>
</dbReference>
<dbReference type="GO" id="GO:0047134">
    <property type="term" value="F:protein-disulfide reductase [NAD(P)H] activity"/>
    <property type="evidence" value="ECO:0007669"/>
    <property type="project" value="TreeGrafter"/>
</dbReference>
<evidence type="ECO:0000256" key="7">
    <source>
        <dbReference type="ARBA" id="ARBA00023015"/>
    </source>
</evidence>
<evidence type="ECO:0000256" key="4">
    <source>
        <dbReference type="ARBA" id="ARBA00022723"/>
    </source>
</evidence>
<dbReference type="InterPro" id="IPR034768">
    <property type="entry name" value="4FE4S_WBL"/>
</dbReference>
<feature type="binding site" evidence="11">
    <location>
        <position position="34"/>
    </location>
    <ligand>
        <name>[4Fe-4S] cluster</name>
        <dbReference type="ChEBI" id="CHEBI:49883"/>
    </ligand>
</feature>
<keyword evidence="11" id="KW-0963">Cytoplasm</keyword>
<dbReference type="STRING" id="1927124.BST13_35330"/>
<organism evidence="14 15">
    <name type="scientific">Mycobacterium aquaticum</name>
    <dbReference type="NCBI Taxonomy" id="1927124"/>
    <lineage>
        <taxon>Bacteria</taxon>
        <taxon>Bacillati</taxon>
        <taxon>Actinomycetota</taxon>
        <taxon>Actinomycetes</taxon>
        <taxon>Mycobacteriales</taxon>
        <taxon>Mycobacteriaceae</taxon>
        <taxon>Mycobacterium</taxon>
    </lineage>
</organism>
<accession>A0A1X0A0Z9</accession>
<evidence type="ECO:0000256" key="2">
    <source>
        <dbReference type="ARBA" id="ARBA00006597"/>
    </source>
</evidence>
<feature type="region of interest" description="Disordered" evidence="12">
    <location>
        <begin position="98"/>
        <end position="117"/>
    </location>
</feature>
<comment type="cofactor">
    <cofactor evidence="11">
        <name>[4Fe-4S] cluster</name>
        <dbReference type="ChEBI" id="CHEBI:49883"/>
    </cofactor>
    <text evidence="11">Binds 1 [4Fe-4S] cluster per subunit. Following nitrosylation of the [4Fe-4S] cluster binds 1 [4Fe-8(NO)] cluster per subunit.</text>
</comment>